<gene>
    <name evidence="2" type="ORF">PGB34_22905</name>
</gene>
<keyword evidence="1" id="KW-0175">Coiled coil</keyword>
<keyword evidence="3" id="KW-1185">Reference proteome</keyword>
<evidence type="ECO:0000313" key="2">
    <source>
        <dbReference type="EMBL" id="MDA7419234.1"/>
    </source>
</evidence>
<dbReference type="EMBL" id="JAQIPB010000016">
    <property type="protein sequence ID" value="MDA7419234.1"/>
    <property type="molecule type" value="Genomic_DNA"/>
</dbReference>
<name>A0AAE3NGG3_9BURK</name>
<evidence type="ECO:0000313" key="3">
    <source>
        <dbReference type="Proteomes" id="UP001212602"/>
    </source>
</evidence>
<dbReference type="RefSeq" id="WP_271430435.1">
    <property type="nucleotide sequence ID" value="NZ_JAQIPB010000016.1"/>
</dbReference>
<comment type="caution">
    <text evidence="2">The sequence shown here is derived from an EMBL/GenBank/DDBJ whole genome shotgun (WGS) entry which is preliminary data.</text>
</comment>
<reference evidence="2" key="1">
    <citation type="submission" date="2023-01" db="EMBL/GenBank/DDBJ databases">
        <title>Xenophilus mangrovi sp. nov., isolated from soil of Mangrove nature reserve.</title>
        <authorList>
            <person name="Xu S."/>
            <person name="Liu Z."/>
            <person name="Xu Y."/>
        </authorList>
    </citation>
    <scope>NUCLEOTIDE SEQUENCE</scope>
    <source>
        <strain evidence="2">YW8</strain>
    </source>
</reference>
<accession>A0AAE3NGG3</accession>
<organism evidence="2 3">
    <name type="scientific">Xenophilus arseniciresistens</name>
    <dbReference type="NCBI Taxonomy" id="1283306"/>
    <lineage>
        <taxon>Bacteria</taxon>
        <taxon>Pseudomonadati</taxon>
        <taxon>Pseudomonadota</taxon>
        <taxon>Betaproteobacteria</taxon>
        <taxon>Burkholderiales</taxon>
        <taxon>Comamonadaceae</taxon>
        <taxon>Xenophilus</taxon>
    </lineage>
</organism>
<feature type="coiled-coil region" evidence="1">
    <location>
        <begin position="80"/>
        <end position="107"/>
    </location>
</feature>
<dbReference type="Proteomes" id="UP001212602">
    <property type="component" value="Unassembled WGS sequence"/>
</dbReference>
<protein>
    <recommendedName>
        <fullName evidence="4">Relaxation protein</fullName>
    </recommendedName>
</protein>
<sequence length="188" mass="19845">MNADEIKHLSPRLVALTELLEERARQAVTEVALGSDQLQSTARSLGLAGRQLADEVVGAIGAQAQEAARQGLRKAIDPCSQGLLQAVAQAERAAAQLQSQGVQLLQAQRGLLWKGSLALLLGAVLAMAGSGYVAWKSAQAAAQAEFSSSVLRALQSGVLTQCGNVLCVKAPRNAGRYEKNNDYILLRE</sequence>
<dbReference type="AlphaFoldDB" id="A0AAE3NGG3"/>
<proteinExistence type="predicted"/>
<evidence type="ECO:0000256" key="1">
    <source>
        <dbReference type="SAM" id="Coils"/>
    </source>
</evidence>
<evidence type="ECO:0008006" key="4">
    <source>
        <dbReference type="Google" id="ProtNLM"/>
    </source>
</evidence>